<comment type="caution">
    <text evidence="1">The sequence shown here is derived from an EMBL/GenBank/DDBJ whole genome shotgun (WGS) entry which is preliminary data.</text>
</comment>
<organism evidence="1 2">
    <name type="scientific">Candidatus Fimimonas gallinarum</name>
    <dbReference type="NCBI Taxonomy" id="2840821"/>
    <lineage>
        <taxon>Bacteria</taxon>
        <taxon>Pseudomonadati</taxon>
        <taxon>Myxococcota</taxon>
        <taxon>Myxococcia</taxon>
        <taxon>Myxococcales</taxon>
        <taxon>Cystobacterineae</taxon>
        <taxon>Myxococcaceae</taxon>
        <taxon>Myxococcaceae incertae sedis</taxon>
        <taxon>Candidatus Fimimonas</taxon>
    </lineage>
</organism>
<name>A0A9D1E4S0_9BACT</name>
<evidence type="ECO:0000313" key="1">
    <source>
        <dbReference type="EMBL" id="HIR66266.1"/>
    </source>
</evidence>
<dbReference type="InterPro" id="IPR038503">
    <property type="entry name" value="SpoIIIAH_sf"/>
</dbReference>
<dbReference type="InterPro" id="IPR024232">
    <property type="entry name" value="SpoIIIAH"/>
</dbReference>
<dbReference type="Proteomes" id="UP000824200">
    <property type="component" value="Unassembled WGS sequence"/>
</dbReference>
<accession>A0A9D1E4S0</accession>
<sequence length="158" mass="17360">MSKGKKIALMVTMVLVLVAAAVLNVTLLTQKPNESDDEVVQTGFFATSRADRLATRNYEIAELNAILEMEGDEYAEARQKALEQKQSIVDAMETELLLETLLKAQGYADVLVTVNAAADNVSVIVDKDELSREDTVRIYNVIATETSIGTEYVKIMSV</sequence>
<gene>
    <name evidence="1" type="ORF">IAC95_05255</name>
</gene>
<evidence type="ECO:0000313" key="2">
    <source>
        <dbReference type="Proteomes" id="UP000824200"/>
    </source>
</evidence>
<proteinExistence type="predicted"/>
<reference evidence="1" key="2">
    <citation type="journal article" date="2021" name="PeerJ">
        <title>Extensive microbial diversity within the chicken gut microbiome revealed by metagenomics and culture.</title>
        <authorList>
            <person name="Gilroy R."/>
            <person name="Ravi A."/>
            <person name="Getino M."/>
            <person name="Pursley I."/>
            <person name="Horton D.L."/>
            <person name="Alikhan N.F."/>
            <person name="Baker D."/>
            <person name="Gharbi K."/>
            <person name="Hall N."/>
            <person name="Watson M."/>
            <person name="Adriaenssens E.M."/>
            <person name="Foster-Nyarko E."/>
            <person name="Jarju S."/>
            <person name="Secka A."/>
            <person name="Antonio M."/>
            <person name="Oren A."/>
            <person name="Chaudhuri R.R."/>
            <person name="La Ragione R."/>
            <person name="Hildebrand F."/>
            <person name="Pallen M.J."/>
        </authorList>
    </citation>
    <scope>NUCLEOTIDE SEQUENCE</scope>
    <source>
        <strain evidence="1">CHK121-14286</strain>
    </source>
</reference>
<reference evidence="1" key="1">
    <citation type="submission" date="2020-10" db="EMBL/GenBank/DDBJ databases">
        <authorList>
            <person name="Gilroy R."/>
        </authorList>
    </citation>
    <scope>NUCLEOTIDE SEQUENCE</scope>
    <source>
        <strain evidence="1">CHK121-14286</strain>
    </source>
</reference>
<dbReference type="AlphaFoldDB" id="A0A9D1E4S0"/>
<dbReference type="EMBL" id="DVHL01000044">
    <property type="protein sequence ID" value="HIR66266.1"/>
    <property type="molecule type" value="Genomic_DNA"/>
</dbReference>
<dbReference type="Gene3D" id="1.10.287.4300">
    <property type="entry name" value="Stage III sporulation protein AH-like"/>
    <property type="match status" value="1"/>
</dbReference>
<dbReference type="Pfam" id="PF12685">
    <property type="entry name" value="SpoIIIAH"/>
    <property type="match status" value="1"/>
</dbReference>
<protein>
    <submittedName>
        <fullName evidence="1">SpoIIIAH-like family protein</fullName>
    </submittedName>
</protein>